<dbReference type="SUPFAM" id="SSF51261">
    <property type="entry name" value="Duplicated hybrid motif"/>
    <property type="match status" value="1"/>
</dbReference>
<sequence>MIAQRLSPRRLSSDRRSSGHGPLGGGPARRFSSALAPRRAAVAVGACAALLLAACGSGEDTSTGAVPSIPTPVVTPVVGEVMFAPTPFPGSDGKDHLVYEISLTNFMPTPVTIAGVTVFGSDHDPDDGHDHDADDEGAGASVTMLELDEAGVDARLKPTGAPSAPSPGAPEGFSAVLAPGQNGVLFLHVTFDGKAPKSLSHEIDVRADEAPPERRRTTERIAAVEVDDDEVPVLGPPLNGEHYIAADACCDAVRHTRAVLPLDGSPVIAQRYAVDWEQAGPDGKIFVGDPKDPASYRIYGDDVLAVADGTVVASRNDLPEQVPGEYPANLPIADADGNNLVLDIGDGFYVNYAHMQPGSVRFKPGDKVRRGEVIGKVGNTGNSVAPHLHVHVMNGPSFLTSQGVPSVTDVFEITGRVADTAAFDASEGTGVPLKMAPGVAVSTQEDRMILDQSVVTFRVG</sequence>
<feature type="compositionally biased region" description="Low complexity" evidence="1">
    <location>
        <begin position="1"/>
        <end position="10"/>
    </location>
</feature>
<feature type="domain" description="M23ase beta-sheet core" evidence="2">
    <location>
        <begin position="300"/>
        <end position="394"/>
    </location>
</feature>
<dbReference type="EMBL" id="CAACYD010000005">
    <property type="protein sequence ID" value="VFA81955.1"/>
    <property type="molecule type" value="Genomic_DNA"/>
</dbReference>
<comment type="caution">
    <text evidence="3">The sequence shown here is derived from an EMBL/GenBank/DDBJ whole genome shotgun (WGS) entry which is preliminary data.</text>
</comment>
<dbReference type="Gene3D" id="2.70.70.10">
    <property type="entry name" value="Glucose Permease (Domain IIA)"/>
    <property type="match status" value="1"/>
</dbReference>
<dbReference type="CDD" id="cd12797">
    <property type="entry name" value="M23_peptidase"/>
    <property type="match status" value="1"/>
</dbReference>
<evidence type="ECO:0000256" key="1">
    <source>
        <dbReference type="SAM" id="MobiDB-lite"/>
    </source>
</evidence>
<dbReference type="PANTHER" id="PTHR21666">
    <property type="entry name" value="PEPTIDASE-RELATED"/>
    <property type="match status" value="1"/>
</dbReference>
<feature type="region of interest" description="Disordered" evidence="1">
    <location>
        <begin position="1"/>
        <end position="30"/>
    </location>
</feature>
<reference evidence="3 4" key="1">
    <citation type="submission" date="2019-02" db="EMBL/GenBank/DDBJ databases">
        <authorList>
            <consortium name="Pathogen Informatics"/>
        </authorList>
    </citation>
    <scope>NUCLEOTIDE SEQUENCE [LARGE SCALE GENOMIC DNA]</scope>
    <source>
        <strain evidence="3 4">3012STDY6756503</strain>
    </source>
</reference>
<proteinExistence type="predicted"/>
<dbReference type="AlphaFoldDB" id="A0ABD7UZ69"/>
<name>A0ABD7UZ69_9ACTN</name>
<dbReference type="PANTHER" id="PTHR21666:SF270">
    <property type="entry name" value="MUREIN HYDROLASE ACTIVATOR ENVC"/>
    <property type="match status" value="1"/>
</dbReference>
<evidence type="ECO:0000313" key="4">
    <source>
        <dbReference type="Proteomes" id="UP000360750"/>
    </source>
</evidence>
<evidence type="ECO:0000313" key="3">
    <source>
        <dbReference type="EMBL" id="VFA81955.1"/>
    </source>
</evidence>
<evidence type="ECO:0000259" key="2">
    <source>
        <dbReference type="Pfam" id="PF01551"/>
    </source>
</evidence>
<dbReference type="InterPro" id="IPR011055">
    <property type="entry name" value="Dup_hybrid_motif"/>
</dbReference>
<dbReference type="InterPro" id="IPR016047">
    <property type="entry name" value="M23ase_b-sheet_dom"/>
</dbReference>
<dbReference type="InterPro" id="IPR050570">
    <property type="entry name" value="Cell_wall_metabolism_enzyme"/>
</dbReference>
<organism evidence="3 4">
    <name type="scientific">Gordonia paraffinivorans</name>
    <dbReference type="NCBI Taxonomy" id="175628"/>
    <lineage>
        <taxon>Bacteria</taxon>
        <taxon>Bacillati</taxon>
        <taxon>Actinomycetota</taxon>
        <taxon>Actinomycetes</taxon>
        <taxon>Mycobacteriales</taxon>
        <taxon>Gordoniaceae</taxon>
        <taxon>Gordonia</taxon>
    </lineage>
</organism>
<protein>
    <submittedName>
        <fullName evidence="3">Peptidase</fullName>
    </submittedName>
</protein>
<gene>
    <name evidence="3" type="ORF">NCTC8139_00798</name>
</gene>
<accession>A0ABD7UZ69</accession>
<dbReference type="Pfam" id="PF01551">
    <property type="entry name" value="Peptidase_M23"/>
    <property type="match status" value="1"/>
</dbReference>
<dbReference type="Proteomes" id="UP000360750">
    <property type="component" value="Unassembled WGS sequence"/>
</dbReference>